<organism evidence="4 5">
    <name type="scientific">Petromyzon marinus</name>
    <name type="common">Sea lamprey</name>
    <dbReference type="NCBI Taxonomy" id="7757"/>
    <lineage>
        <taxon>Eukaryota</taxon>
        <taxon>Metazoa</taxon>
        <taxon>Chordata</taxon>
        <taxon>Craniata</taxon>
        <taxon>Vertebrata</taxon>
        <taxon>Cyclostomata</taxon>
        <taxon>Hyperoartia</taxon>
        <taxon>Petromyzontiformes</taxon>
        <taxon>Petromyzontidae</taxon>
        <taxon>Petromyzon</taxon>
    </lineage>
</organism>
<dbReference type="KEGG" id="pmrn:116953356"/>
<dbReference type="Pfam" id="PF15739">
    <property type="entry name" value="TSNAXIP1_N"/>
    <property type="match status" value="1"/>
</dbReference>
<evidence type="ECO:0000313" key="5">
    <source>
        <dbReference type="RefSeq" id="XP_032829386.1"/>
    </source>
</evidence>
<dbReference type="GeneID" id="116953356"/>
<feature type="region of interest" description="Disordered" evidence="2">
    <location>
        <begin position="437"/>
        <end position="467"/>
    </location>
</feature>
<dbReference type="PANTHER" id="PTHR34916:SF1">
    <property type="entry name" value="GI:13385330"/>
    <property type="match status" value="1"/>
</dbReference>
<feature type="region of interest" description="Disordered" evidence="2">
    <location>
        <begin position="102"/>
        <end position="162"/>
    </location>
</feature>
<name>A0AAJ7XCI4_PETMA</name>
<keyword evidence="4" id="KW-1185">Reference proteome</keyword>
<feature type="region of interest" description="Disordered" evidence="2">
    <location>
        <begin position="307"/>
        <end position="348"/>
    </location>
</feature>
<reference evidence="5" key="1">
    <citation type="submission" date="2025-08" db="UniProtKB">
        <authorList>
            <consortium name="RefSeq"/>
        </authorList>
    </citation>
    <scope>IDENTIFICATION</scope>
    <source>
        <tissue evidence="5">Sperm</tissue>
    </source>
</reference>
<feature type="compositionally biased region" description="Basic and acidic residues" evidence="2">
    <location>
        <begin position="445"/>
        <end position="454"/>
    </location>
</feature>
<evidence type="ECO:0000313" key="4">
    <source>
        <dbReference type="Proteomes" id="UP001318040"/>
    </source>
</evidence>
<proteinExistence type="predicted"/>
<keyword evidence="1" id="KW-0175">Coiled coil</keyword>
<feature type="compositionally biased region" description="Pro residues" evidence="2">
    <location>
        <begin position="457"/>
        <end position="467"/>
    </location>
</feature>
<dbReference type="Proteomes" id="UP001318040">
    <property type="component" value="Chromosome 51"/>
</dbReference>
<dbReference type="RefSeq" id="XP_032829386.1">
    <property type="nucleotide sequence ID" value="XM_032973495.1"/>
</dbReference>
<sequence length="467" mass="50445">MGPAGRASLRRLLDRTEAAHRAAVATFTRGHLNPDRVLRAAPPGAAPVRLGWASARPGAAPRSRGVRGALGVRVDQEARVAAMTERLASLTLGAGAMRGLTRVRSESGPPASPVVDPGQETAESADRGRPGGRGGGGAERSRESLEGARGEGAPGGAPPELVLGGVTWRDRYRSLRKVDTNLFGASGRAVVARPGAGRRRARPLAAAPGAGATARPSWRRLQERRSALQAVVHHSTALGHIIGDIMREYDEYLAVLMDAHQGVEYEALMAQLRCVGEGQDAELRGAERELWDLETQARAALTRNERLRVQLREQDREPPTAETPVLTPEPPPQPPRTPVPPRAPSAASRVRTLHAELADATLALGGVRARRQQQLVPSTETQLLGQRVRDMRVEAARLARSTQRLDKSAQKQERELLRILARYKIPPEAQGELWRAINDGARTPLPRDADHPRGSLDPPPPTTTTRW</sequence>
<evidence type="ECO:0000256" key="2">
    <source>
        <dbReference type="SAM" id="MobiDB-lite"/>
    </source>
</evidence>
<feature type="compositionally biased region" description="Pro residues" evidence="2">
    <location>
        <begin position="327"/>
        <end position="343"/>
    </location>
</feature>
<feature type="region of interest" description="Disordered" evidence="2">
    <location>
        <begin position="194"/>
        <end position="214"/>
    </location>
</feature>
<dbReference type="CTD" id="116953356"/>
<feature type="compositionally biased region" description="Basic and acidic residues" evidence="2">
    <location>
        <begin position="139"/>
        <end position="149"/>
    </location>
</feature>
<dbReference type="PANTHER" id="PTHR34916">
    <property type="entry name" value="GI:13385330"/>
    <property type="match status" value="1"/>
</dbReference>
<dbReference type="AlphaFoldDB" id="A0AAJ7XCI4"/>
<gene>
    <name evidence="5" type="primary">C51H6orf118</name>
</gene>
<feature type="compositionally biased region" description="Basic and acidic residues" evidence="2">
    <location>
        <begin position="307"/>
        <end position="319"/>
    </location>
</feature>
<protein>
    <submittedName>
        <fullName evidence="5">Uncharacterized protein C6orf118 homolog</fullName>
    </submittedName>
</protein>
<evidence type="ECO:0000256" key="1">
    <source>
        <dbReference type="ARBA" id="ARBA00023054"/>
    </source>
</evidence>
<accession>A0AAJ7XCI4</accession>
<dbReference type="InterPro" id="IPR032755">
    <property type="entry name" value="TSNAXIP1_N"/>
</dbReference>
<feature type="compositionally biased region" description="Low complexity" evidence="2">
    <location>
        <begin position="203"/>
        <end position="214"/>
    </location>
</feature>
<feature type="domain" description="Translin-associated factor X-interacting protein 1 N-terminal" evidence="3">
    <location>
        <begin position="214"/>
        <end position="308"/>
    </location>
</feature>
<evidence type="ECO:0000259" key="3">
    <source>
        <dbReference type="Pfam" id="PF15739"/>
    </source>
</evidence>